<comment type="caution">
    <text evidence="7">The sequence shown here is derived from an EMBL/GenBank/DDBJ whole genome shotgun (WGS) entry which is preliminary data.</text>
</comment>
<dbReference type="HOGENOM" id="CLU_002202_0_0_5"/>
<dbReference type="RefSeq" id="WP_007528103.1">
    <property type="nucleotide sequence ID" value="NZ_HF536772.1"/>
</dbReference>
<evidence type="ECO:0000256" key="4">
    <source>
        <dbReference type="ARBA" id="ARBA00023136"/>
    </source>
</evidence>
<reference evidence="7 8" key="1">
    <citation type="journal article" date="2013" name="Genome Announc.">
        <title>Draft Genome Sequence of Rhizobium mesoamericanum STM3625, a Nitrogen-Fixing Symbiont of Mimosa pudica Isolated in French Guiana (South America).</title>
        <authorList>
            <person name="Moulin L."/>
            <person name="Mornico D."/>
            <person name="Melkonian R."/>
            <person name="Klonowska A."/>
        </authorList>
    </citation>
    <scope>NUCLEOTIDE SEQUENCE [LARGE SCALE GENOMIC DNA]</scope>
    <source>
        <strain evidence="7 8">STM3625</strain>
    </source>
</reference>
<dbReference type="PANTHER" id="PTHR36985">
    <property type="entry name" value="TRANSLOCATION AND ASSEMBLY MODULE SUBUNIT TAMB"/>
    <property type="match status" value="1"/>
</dbReference>
<proteinExistence type="predicted"/>
<protein>
    <submittedName>
        <fullName evidence="7">Putative filamentous hemagglutinin adherence factor</fullName>
    </submittedName>
</protein>
<dbReference type="GO" id="GO:0005886">
    <property type="term" value="C:plasma membrane"/>
    <property type="evidence" value="ECO:0007669"/>
    <property type="project" value="InterPro"/>
</dbReference>
<dbReference type="PANTHER" id="PTHR36985:SF1">
    <property type="entry name" value="TRANSLOCATION AND ASSEMBLY MODULE SUBUNIT TAMB"/>
    <property type="match status" value="1"/>
</dbReference>
<evidence type="ECO:0000256" key="3">
    <source>
        <dbReference type="ARBA" id="ARBA00022989"/>
    </source>
</evidence>
<dbReference type="InterPro" id="IPR007452">
    <property type="entry name" value="TamB_C"/>
</dbReference>
<keyword evidence="8" id="KW-1185">Reference proteome</keyword>
<comment type="subcellular location">
    <subcellularLocation>
        <location evidence="1">Membrane</location>
        <topology evidence="1">Single-pass membrane protein</topology>
    </subcellularLocation>
</comment>
<dbReference type="STRING" id="1211777.BN77_0518"/>
<keyword evidence="3 5" id="KW-1133">Transmembrane helix</keyword>
<evidence type="ECO:0000259" key="6">
    <source>
        <dbReference type="Pfam" id="PF04357"/>
    </source>
</evidence>
<dbReference type="eggNOG" id="COG2911">
    <property type="taxonomic scope" value="Bacteria"/>
</dbReference>
<keyword evidence="2 5" id="KW-0812">Transmembrane</keyword>
<sequence length="2035" mass="208444">MQTLAKILNWIVRLLGYSAGALLILLAIAIGVFGFTSFGARIVTDRVASSLSNRDMTITVQDPGGLLTGGLRASQIVLSDTRGVFARIDGLAVSWNPLALLTGRFHARSVEATAIHLMRQPVRTLPSRQTAAGERDTGFSLPIKIDIDKISLPEINLAQPLIGRAFSLAADGNVRADSEGGNASLNVRRHDAPDARLIADVAFMPDRNQLRLKAKLTEPKGGLLAGVLALPGNPAVEISLTGDGPISDWRGQLLAALDGQQRASIEAHHTLTPENLHHLDLKGGGDLSSLLPAAFRPLFAGQTNIDVAANFDNRGKIDIQTGNLATGAVVIAASGTLDPKGKNSLNANLLGTSGPVDFRWPLTDGEARFLISGINLSLTGDAKASRLNASASLDSAALPQATMGNVKLTAKSDNFNLAGRAGSVQITLAAGDASFVNRDINRAVQAPVTITLPLQISADALGFNGATIESAAANANVNGSFKLSASSLTGNVKLTVQPSALPPALAPRFNAPIVIEGQVAGTLPSKFNVSNLSIQSSALQATGGVMLDGDTLDATLSGRVSDIQTLLQGAKGELNYHLNAKGNLAALAVTADIKGPSLMMAGRQVKQLDINVSGTADPKAPLAQIIAKGTIDGQPINVATAVQVVDGKVQLPSVAADVGNNRLTGHIELSPGFEPTGQATFDFPDIGLLAALGGQKAEGDLKGSVDIDNDNGNIALKVVASGSGLKRDTFAIVGPDINVMVTDLKAFAATGTITAQEISSGSNKVESLAISFTQQQNRTNFDLGATYDANPLIASGSIEVNAGTTLLRLDRFLAKPRKIPVELALPSEVSISGGTITLSAVELKTGDGSIHVSGTIGETLDIKADIRDLPASLANSFVPKLDAAGTISGKVTVTGTPAAPIANFDLDWKDAATSQTKGAGLSSLAIAANGTFADNTLHFETSLTGKGGVSLKADGSIVTGPNAQSLKVDADIVNIPAGLANAFVPNLAAEGSISGTITAAGTLPAPALDFKLNWKNAATSQTRSAKLSSLGLTASGNLKDNVLNFDADARASGGMSIQANGNFIVAGTDAQTLKVDGQLANIPAALANSFVPNLAAEGMISGTVSAFGKLPTPTATFDLTWADAATSHTKEARLTGIRLTAKGNFADQKLTVQSELTANGGVTLNASGNVTLAGTKIGNLTADATIHNIPASLANAFVPDLGASGTISGKASASGTLQQPVANFDLSWKDLATTQTKAARLSSLALAAKGTFANNILEFETNLDGDGGSALKAKGKVTIEGTVVKGLQADATLSDLPAALVNNVMPDLGAEGTISGTATVSGSLPIPAVDFKLDWSNAGTRQTRAAGLSGLRLNAAGNLAGNKISFDATLNSSRSTLLKAKGTANLQGASVQGLSVDADIANLPASLANGFVPSLGAEGTISGTAKTSGTPTNPIIDFKLDWKDAATTQTRASGIQPLSANANGKLANGSLDFTTSLSGSGVSMKASGNFVIAGQNAQSLALDVDISNLPAGIANAFVPGLAAEGNVSGSLKASGKLPLPAVDFNLDWRGAATRQTRSAGLSPLSIAANGRLRDDRLTIDTNLTGDSGLSLRGGGSITITGNRALDLRFSGNLPFAVLSAQLAAQGFVADGTANLNLQISGTTAAPSINGTVTTSGARIVDVRRNLAINNLTADIRFNGNEAVISRLTGQLASGGSVSASGSVGIQPGSNFPANIDVKLDRAVYVDGTLVVATVNGTIGLRGPLLGTPTLSGRLQLERVSITVPETLPTSLREIDIRHVNAPKAVLAQLRATMQQGARTKSNTINLDLQLDAPSQIFVRGRGIDAELGGSVTIRGTAAAPIVSGGFTMRRGRLTILNRRLDFTNRSRITFAGDLTPALDLEASSTSGSTTLTVDVTGLATDPSITFSSSPALPQDEVLAQLIFGQSMSRLSPVQIAQLADAIAQLAGGRSGSLFQGLRNQLGVDDFDVSTDTKGRTTVSVGRYLNDRTYFELQQTTGKGGAKAIINFDIGRGVKLRAGAGGEGEGEAGVVYEHEY</sequence>
<dbReference type="EMBL" id="CANI01000032">
    <property type="protein sequence ID" value="CCM77562.1"/>
    <property type="molecule type" value="Genomic_DNA"/>
</dbReference>
<evidence type="ECO:0000256" key="1">
    <source>
        <dbReference type="ARBA" id="ARBA00004167"/>
    </source>
</evidence>
<feature type="transmembrane region" description="Helical" evidence="5">
    <location>
        <begin position="12"/>
        <end position="35"/>
    </location>
</feature>
<keyword evidence="4 5" id="KW-0472">Membrane</keyword>
<dbReference type="Proteomes" id="UP000009319">
    <property type="component" value="Unassembled WGS sequence"/>
</dbReference>
<dbReference type="GO" id="GO:0009306">
    <property type="term" value="P:protein secretion"/>
    <property type="evidence" value="ECO:0007669"/>
    <property type="project" value="InterPro"/>
</dbReference>
<accession>K0Q0S1</accession>
<evidence type="ECO:0000256" key="5">
    <source>
        <dbReference type="SAM" id="Phobius"/>
    </source>
</evidence>
<name>K0Q0S1_9HYPH</name>
<organism evidence="7 8">
    <name type="scientific">Rhizobium mesoamericanum STM3625</name>
    <dbReference type="NCBI Taxonomy" id="1211777"/>
    <lineage>
        <taxon>Bacteria</taxon>
        <taxon>Pseudomonadati</taxon>
        <taxon>Pseudomonadota</taxon>
        <taxon>Alphaproteobacteria</taxon>
        <taxon>Hyphomicrobiales</taxon>
        <taxon>Rhizobiaceae</taxon>
        <taxon>Rhizobium/Agrobacterium group</taxon>
        <taxon>Rhizobium</taxon>
    </lineage>
</organism>
<dbReference type="Pfam" id="PF04357">
    <property type="entry name" value="TamB"/>
    <property type="match status" value="1"/>
</dbReference>
<evidence type="ECO:0000256" key="2">
    <source>
        <dbReference type="ARBA" id="ARBA00022692"/>
    </source>
</evidence>
<evidence type="ECO:0000313" key="8">
    <source>
        <dbReference type="Proteomes" id="UP000009319"/>
    </source>
</evidence>
<gene>
    <name evidence="7" type="ORF">BN77_0518</name>
</gene>
<feature type="domain" description="Translocation and assembly module TamB C-terminal" evidence="6">
    <location>
        <begin position="1686"/>
        <end position="2035"/>
    </location>
</feature>
<evidence type="ECO:0000313" key="7">
    <source>
        <dbReference type="EMBL" id="CCM77562.1"/>
    </source>
</evidence>